<evidence type="ECO:0000313" key="1">
    <source>
        <dbReference type="EMBL" id="AQW88550.1"/>
    </source>
</evidence>
<keyword evidence="2" id="KW-1185">Reference proteome</keyword>
<reference evidence="1" key="1">
    <citation type="submission" date="2017-02" db="EMBL/GenBank/DDBJ databases">
        <title>Genome sequence of Serratia marcescens phage BF.</title>
        <authorList>
            <person name="Casey E."/>
            <person name="Fitzgerald B."/>
            <person name="Mahony J."/>
            <person name="Lugli G."/>
            <person name="Ventura M."/>
            <person name="van Sinderen D."/>
        </authorList>
    </citation>
    <scope>NUCLEOTIDE SEQUENCE [LARGE SCALE GENOMIC DNA]</scope>
</reference>
<dbReference type="Proteomes" id="UP000221837">
    <property type="component" value="Genome"/>
</dbReference>
<dbReference type="EMBL" id="KY630187">
    <property type="protein sequence ID" value="AQW88550.1"/>
    <property type="molecule type" value="Genomic_DNA"/>
</dbReference>
<gene>
    <name evidence="1" type="ORF">BF_0025</name>
</gene>
<accession>A0A1S6U9Y8</accession>
<organism evidence="1 2">
    <name type="scientific">Serratia phage BF</name>
    <dbReference type="NCBI Taxonomy" id="1962671"/>
    <lineage>
        <taxon>Viruses</taxon>
        <taxon>Duplodnaviria</taxon>
        <taxon>Heunggongvirae</taxon>
        <taxon>Uroviricota</taxon>
        <taxon>Caudoviricetes</taxon>
        <taxon>Eneladusvirus</taxon>
        <taxon>Eneladusvirus BF</taxon>
    </lineage>
</organism>
<proteinExistence type="predicted"/>
<name>A0A1S6U9Y8_9CAUD</name>
<evidence type="ECO:0000313" key="2">
    <source>
        <dbReference type="Proteomes" id="UP000221837"/>
    </source>
</evidence>
<dbReference type="OrthoDB" id="25612at10239"/>
<sequence>MEKTVYCGTRTLAREAAKELNGKFKDMGKDAPYGERWVVLIEVPDVQEEVHTQFVDTLPEDAVRVLNQPTGFKGEQTLKTSNNKPVRVLWRRSKVTMRLAAHLAKA</sequence>
<protein>
    <submittedName>
        <fullName evidence="1">Uncharacterized protein</fullName>
    </submittedName>
</protein>